<protein>
    <submittedName>
        <fullName evidence="1">Uncharacterized protein</fullName>
    </submittedName>
</protein>
<evidence type="ECO:0000313" key="2">
    <source>
        <dbReference type="Proteomes" id="UP001139981"/>
    </source>
</evidence>
<accession>A0ACC1M1I1</accession>
<reference evidence="1" key="1">
    <citation type="submission" date="2022-07" db="EMBL/GenBank/DDBJ databases">
        <title>Phylogenomic reconstructions and comparative analyses of Kickxellomycotina fungi.</title>
        <authorList>
            <person name="Reynolds N.K."/>
            <person name="Stajich J.E."/>
            <person name="Barry K."/>
            <person name="Grigoriev I.V."/>
            <person name="Crous P."/>
            <person name="Smith M.E."/>
        </authorList>
    </citation>
    <scope>NUCLEOTIDE SEQUENCE</scope>
    <source>
        <strain evidence="1">CBS 190363</strain>
    </source>
</reference>
<name>A0ACC1M1I1_9FUNG</name>
<sequence length="782" mass="86744">MLLDPDVRPSATQARRKALSEPTSEQCRIVIEMMFYLVMTGQDPRSVDEASQSTRPQPEFGYEQFEDVLRPRDDSISAAELGAVRLWRAEVAERIYRAYVASGMTEVASPDQSKFPALQGSVVPTPQMLASLMCIHCDAGDIEQATVLYDTLVATLHCWQEFTAPPPARNRKHATRYAETSTNHKMGISLWAKVLAGVCGAQQQWLATRVLGDISADGWLPSEEMYEQYLAMLIDPSADMLVEAIGEIRRHVQTGESSTQYDAAVVEPLISALVRPQASVSPASMSARIEQALLLSGLPITPNSDSSAAASDATARKIISAMVSNDQINRAQHLAEIWSDTRPELVTNKSIAELILGLGSSGEYAQALEVFSNMQESGDHAADIDILCSVLQVYVYAGDYEEAVSVSKRVRAMIRESKEAGVDVELPGHDVFNCMIRAYCEESLVSDAMHALEEMRSYRLHATPETYTTLMNTMSTLRSYDGLKLVSALAHVDYNMVPTNDRDGSLVSGYTAHTPPLPLTAGFYNSLIEALGRVAEPIKALQVWEVMRSRGIRPDNVTASLLIDVCGWNERVHWDDDMGSQLEFVEHEIPEDHVYTGMPFFHMHFLANTLQQLQEAGLEFSMANYRHLLEALVRGGFLEDALEMVIGKHEDVAQKTVWTDQAQVLLQPTGGILFEGLMSLAKRMGEQGKEPREPMAKFMDVSLDIPLCQETVNTVYGMIGAVRSKCTTDKNAEPCDMPFVQNASPNLLKRLDLHEQRLDEFLQQHRPDLLPRDRAAAVAMQK</sequence>
<dbReference type="EMBL" id="JANBVB010001072">
    <property type="protein sequence ID" value="KAJ2891169.1"/>
    <property type="molecule type" value="Genomic_DNA"/>
</dbReference>
<gene>
    <name evidence="1" type="ORF">IWW38_003738</name>
</gene>
<proteinExistence type="predicted"/>
<dbReference type="Proteomes" id="UP001139981">
    <property type="component" value="Unassembled WGS sequence"/>
</dbReference>
<evidence type="ECO:0000313" key="1">
    <source>
        <dbReference type="EMBL" id="KAJ2891169.1"/>
    </source>
</evidence>
<keyword evidence="2" id="KW-1185">Reference proteome</keyword>
<organism evidence="1 2">
    <name type="scientific">Coemansia aciculifera</name>
    <dbReference type="NCBI Taxonomy" id="417176"/>
    <lineage>
        <taxon>Eukaryota</taxon>
        <taxon>Fungi</taxon>
        <taxon>Fungi incertae sedis</taxon>
        <taxon>Zoopagomycota</taxon>
        <taxon>Kickxellomycotina</taxon>
        <taxon>Kickxellomycetes</taxon>
        <taxon>Kickxellales</taxon>
        <taxon>Kickxellaceae</taxon>
        <taxon>Coemansia</taxon>
    </lineage>
</organism>
<comment type="caution">
    <text evidence="1">The sequence shown here is derived from an EMBL/GenBank/DDBJ whole genome shotgun (WGS) entry which is preliminary data.</text>
</comment>